<evidence type="ECO:0000256" key="1">
    <source>
        <dbReference type="SAM" id="SignalP"/>
    </source>
</evidence>
<feature type="chain" id="PRO_5045696840" evidence="1">
    <location>
        <begin position="27"/>
        <end position="199"/>
    </location>
</feature>
<dbReference type="Proteomes" id="UP000732105">
    <property type="component" value="Unassembled WGS sequence"/>
</dbReference>
<evidence type="ECO:0000313" key="3">
    <source>
        <dbReference type="Proteomes" id="UP000732105"/>
    </source>
</evidence>
<keyword evidence="3" id="KW-1185">Reference proteome</keyword>
<evidence type="ECO:0000313" key="2">
    <source>
        <dbReference type="EMBL" id="NOU61787.1"/>
    </source>
</evidence>
<keyword evidence="1" id="KW-0732">Signal</keyword>
<sequence>MKKANLNLKGFVLGVILFLGASSAFATGNIKINPYLDTDLSIVSIINPTESVLKMKIYDAEGNLYYSKKVNSTTTDQKLFDFSYLEDGVYKIVLVGADNKVEKEFSVEDSKLKVETAKKLAEKTLFRSEDNSLFVSYLSFENKKFNLSIIDAYGNEVFEESYLSAPTFSKKFNVTALPEGNYKVRLTSNEKVYNYAFRK</sequence>
<organism evidence="2 3">
    <name type="scientific">Marinifilum caeruleilacunae</name>
    <dbReference type="NCBI Taxonomy" id="2499076"/>
    <lineage>
        <taxon>Bacteria</taxon>
        <taxon>Pseudomonadati</taxon>
        <taxon>Bacteroidota</taxon>
        <taxon>Bacteroidia</taxon>
        <taxon>Marinilabiliales</taxon>
        <taxon>Marinifilaceae</taxon>
    </lineage>
</organism>
<comment type="caution">
    <text evidence="2">The sequence shown here is derived from an EMBL/GenBank/DDBJ whole genome shotgun (WGS) entry which is preliminary data.</text>
</comment>
<reference evidence="2 3" key="1">
    <citation type="submission" date="2018-12" db="EMBL/GenBank/DDBJ databases">
        <title>Marinifilum JC070 sp. nov., a marine bacterium isolated from Yongle Blue Hole in the South China Sea.</title>
        <authorList>
            <person name="Fu T."/>
        </authorList>
    </citation>
    <scope>NUCLEOTIDE SEQUENCE [LARGE SCALE GENOMIC DNA]</scope>
    <source>
        <strain evidence="2 3">JC070</strain>
    </source>
</reference>
<gene>
    <name evidence="2" type="ORF">ELS83_18485</name>
</gene>
<accession>A0ABX1X0I3</accession>
<dbReference type="RefSeq" id="WP_171597045.1">
    <property type="nucleotide sequence ID" value="NZ_RZNH01000042.1"/>
</dbReference>
<dbReference type="EMBL" id="RZNH01000042">
    <property type="protein sequence ID" value="NOU61787.1"/>
    <property type="molecule type" value="Genomic_DNA"/>
</dbReference>
<proteinExistence type="predicted"/>
<protein>
    <submittedName>
        <fullName evidence="2">T9SS C-terminal target domain-containing protein</fullName>
    </submittedName>
</protein>
<name>A0ABX1X0I3_9BACT</name>
<feature type="signal peptide" evidence="1">
    <location>
        <begin position="1"/>
        <end position="26"/>
    </location>
</feature>